<reference evidence="1 2" key="1">
    <citation type="submission" date="2018-08" db="EMBL/GenBank/DDBJ databases">
        <title>A genome reference for cultivated species of the human gut microbiota.</title>
        <authorList>
            <person name="Zou Y."/>
            <person name="Xue W."/>
            <person name="Luo G."/>
        </authorList>
    </citation>
    <scope>NUCLEOTIDE SEQUENCE [LARGE SCALE GENOMIC DNA]</scope>
    <source>
        <strain evidence="1 2">TF08-14</strain>
    </source>
</reference>
<accession>A0A3E4QNL0</accession>
<name>A0A3E4QNL0_9ACTN</name>
<sequence length="71" mass="7764">MRGETAAGAGPRRGTGWDMGLAAERASRAEIAVQLVLDAIFGLQLDLAILKSTSSWAWPRRRAGGLWEKRR</sequence>
<proteinExistence type="predicted"/>
<dbReference type="EMBL" id="QSRJ01000019">
    <property type="protein sequence ID" value="RGL07153.1"/>
    <property type="molecule type" value="Genomic_DNA"/>
</dbReference>
<dbReference type="Proteomes" id="UP000260943">
    <property type="component" value="Unassembled WGS sequence"/>
</dbReference>
<protein>
    <submittedName>
        <fullName evidence="1">Uncharacterized protein</fullName>
    </submittedName>
</protein>
<comment type="caution">
    <text evidence="1">The sequence shown here is derived from an EMBL/GenBank/DDBJ whole genome shotgun (WGS) entry which is preliminary data.</text>
</comment>
<organism evidence="1 2">
    <name type="scientific">Collinsella tanakaei</name>
    <dbReference type="NCBI Taxonomy" id="626935"/>
    <lineage>
        <taxon>Bacteria</taxon>
        <taxon>Bacillati</taxon>
        <taxon>Actinomycetota</taxon>
        <taxon>Coriobacteriia</taxon>
        <taxon>Coriobacteriales</taxon>
        <taxon>Coriobacteriaceae</taxon>
        <taxon>Collinsella</taxon>
    </lineage>
</organism>
<evidence type="ECO:0000313" key="2">
    <source>
        <dbReference type="Proteomes" id="UP000260943"/>
    </source>
</evidence>
<gene>
    <name evidence="1" type="ORF">DXC81_10875</name>
</gene>
<evidence type="ECO:0000313" key="1">
    <source>
        <dbReference type="EMBL" id="RGL07153.1"/>
    </source>
</evidence>
<dbReference type="AlphaFoldDB" id="A0A3E4QNL0"/>